<protein>
    <submittedName>
        <fullName evidence="1">Uncharacterized protein</fullName>
    </submittedName>
</protein>
<evidence type="ECO:0000313" key="1">
    <source>
        <dbReference type="EMBL" id="MCE3051056.1"/>
    </source>
</evidence>
<keyword evidence="2" id="KW-1185">Reference proteome</keyword>
<evidence type="ECO:0000313" key="2">
    <source>
        <dbReference type="Proteomes" id="UP000823775"/>
    </source>
</evidence>
<gene>
    <name evidence="1" type="ORF">HAX54_048835</name>
</gene>
<organism evidence="1 2">
    <name type="scientific">Datura stramonium</name>
    <name type="common">Jimsonweed</name>
    <name type="synonym">Common thornapple</name>
    <dbReference type="NCBI Taxonomy" id="4076"/>
    <lineage>
        <taxon>Eukaryota</taxon>
        <taxon>Viridiplantae</taxon>
        <taxon>Streptophyta</taxon>
        <taxon>Embryophyta</taxon>
        <taxon>Tracheophyta</taxon>
        <taxon>Spermatophyta</taxon>
        <taxon>Magnoliopsida</taxon>
        <taxon>eudicotyledons</taxon>
        <taxon>Gunneridae</taxon>
        <taxon>Pentapetalae</taxon>
        <taxon>asterids</taxon>
        <taxon>lamiids</taxon>
        <taxon>Solanales</taxon>
        <taxon>Solanaceae</taxon>
        <taxon>Solanoideae</taxon>
        <taxon>Datureae</taxon>
        <taxon>Datura</taxon>
    </lineage>
</organism>
<dbReference type="EMBL" id="JACEIK010008130">
    <property type="protein sequence ID" value="MCE3051056.1"/>
    <property type="molecule type" value="Genomic_DNA"/>
</dbReference>
<reference evidence="1 2" key="1">
    <citation type="journal article" date="2021" name="BMC Genomics">
        <title>Datura genome reveals duplications of psychoactive alkaloid biosynthetic genes and high mutation rate following tissue culture.</title>
        <authorList>
            <person name="Rajewski A."/>
            <person name="Carter-House D."/>
            <person name="Stajich J."/>
            <person name="Litt A."/>
        </authorList>
    </citation>
    <scope>NUCLEOTIDE SEQUENCE [LARGE SCALE GENOMIC DNA]</scope>
    <source>
        <strain evidence="1">AR-01</strain>
    </source>
</reference>
<proteinExistence type="predicted"/>
<feature type="non-terminal residue" evidence="1">
    <location>
        <position position="1"/>
    </location>
</feature>
<comment type="caution">
    <text evidence="1">The sequence shown here is derived from an EMBL/GenBank/DDBJ whole genome shotgun (WGS) entry which is preliminary data.</text>
</comment>
<sequence>RLTEMPFGNLSIESSLSERLWTSIRARVPTVLVGTGFLTINLPVLEPQRRHHEDKVDGSPRQVSMCACGIALHYILYSHVTVLDEDNERLFVDVGAALALLNGLILLHSHLEQPQH</sequence>
<accession>A0ABS8WM87</accession>
<name>A0ABS8WM87_DATST</name>
<dbReference type="Proteomes" id="UP000823775">
    <property type="component" value="Unassembled WGS sequence"/>
</dbReference>